<protein>
    <recommendedName>
        <fullName evidence="3">DUF4275 family protein</fullName>
    </recommendedName>
</protein>
<sequence>MDHLSIRDEIEELIKSKKSHEFFTEVDKNLWKPVVQKIEESFIQKQHYTNSLHWGWQRLKDPQYVLRMVDTSNRYLKYFVNDDRVWFIVEDYKDKMWLYEGDTNFIIKNVIPELMHLREYYLISKKYEWLLCINHDDIVFGSGLEVVNKMKKFEQMNSEEIIRT</sequence>
<evidence type="ECO:0008006" key="3">
    <source>
        <dbReference type="Google" id="ProtNLM"/>
    </source>
</evidence>
<keyword evidence="2" id="KW-1185">Reference proteome</keyword>
<reference evidence="1 2" key="1">
    <citation type="submission" date="2019-10" db="EMBL/GenBank/DDBJ databases">
        <title>Description of Paenibacillus pedi sp. nov.</title>
        <authorList>
            <person name="Carlier A."/>
            <person name="Qi S."/>
        </authorList>
    </citation>
    <scope>NUCLEOTIDE SEQUENCE [LARGE SCALE GENOMIC DNA]</scope>
    <source>
        <strain evidence="1 2">LMG 31457</strain>
    </source>
</reference>
<dbReference type="EMBL" id="WHNZ01000086">
    <property type="protein sequence ID" value="NOV04843.1"/>
    <property type="molecule type" value="Genomic_DNA"/>
</dbReference>
<organism evidence="1 2">
    <name type="scientific">Paenibacillus planticolens</name>
    <dbReference type="NCBI Taxonomy" id="2654976"/>
    <lineage>
        <taxon>Bacteria</taxon>
        <taxon>Bacillati</taxon>
        <taxon>Bacillota</taxon>
        <taxon>Bacilli</taxon>
        <taxon>Bacillales</taxon>
        <taxon>Paenibacillaceae</taxon>
        <taxon>Paenibacillus</taxon>
    </lineage>
</organism>
<dbReference type="Proteomes" id="UP000618579">
    <property type="component" value="Unassembled WGS sequence"/>
</dbReference>
<proteinExistence type="predicted"/>
<evidence type="ECO:0000313" key="2">
    <source>
        <dbReference type="Proteomes" id="UP000618579"/>
    </source>
</evidence>
<comment type="caution">
    <text evidence="1">The sequence shown here is derived from an EMBL/GenBank/DDBJ whole genome shotgun (WGS) entry which is preliminary data.</text>
</comment>
<gene>
    <name evidence="1" type="ORF">GC097_33275</name>
</gene>
<evidence type="ECO:0000313" key="1">
    <source>
        <dbReference type="EMBL" id="NOV04843.1"/>
    </source>
</evidence>
<dbReference type="Pfam" id="PF20541">
    <property type="entry name" value="DUF6756"/>
    <property type="match status" value="1"/>
</dbReference>
<dbReference type="InterPro" id="IPR046644">
    <property type="entry name" value="DUF6756"/>
</dbReference>
<name>A0ABX1ZYQ6_9BACL</name>
<accession>A0ABX1ZYQ6</accession>